<keyword evidence="3" id="KW-0597">Phosphoprotein</keyword>
<sequence>MNYIPPGTPASERRRQAILDSLRVLDTPAEQEFDGIARAAKLALNVETALLSLVDRERQWFKAAVGTTARQTPRDVSFCGHAILKPDEVMVVPDTREDERFRDNPLVTGDPRIRFYAGAPIVVSGEAVGTLCLLHPEPRPEGLSDRETTILRELSRVMSNALTARTQQIDYAQSVENQARELRHRVNNLIGLIDALAGRTATEVSNLPDFIELYRSRLQALARTQRLTLSTEDGTDIEQLIEAVVFPFRSSLKSRWSIGGRSIETGTRRAQVIALTVHELALNAFKYGAFSRPGGEVEVVLDGDPHEILITWKEIIPDGPVPESFAVDSALMSTGSGRSIVGRLVKAEGGTFDFDLGPRSLTAKLSLPA</sequence>
<feature type="domain" description="GAF" evidence="8">
    <location>
        <begin position="28"/>
        <end position="172"/>
    </location>
</feature>
<evidence type="ECO:0000256" key="5">
    <source>
        <dbReference type="ARBA" id="ARBA00022741"/>
    </source>
</evidence>
<keyword evidence="6" id="KW-0418">Kinase</keyword>
<evidence type="ECO:0000313" key="10">
    <source>
        <dbReference type="EMBL" id="OWV32237.1"/>
    </source>
</evidence>
<evidence type="ECO:0000256" key="7">
    <source>
        <dbReference type="ARBA" id="ARBA00022840"/>
    </source>
</evidence>
<dbReference type="InterPro" id="IPR036890">
    <property type="entry name" value="HATPase_C_sf"/>
</dbReference>
<dbReference type="Pfam" id="PF07536">
    <property type="entry name" value="HWE_HK"/>
    <property type="match status" value="1"/>
</dbReference>
<dbReference type="AlphaFoldDB" id="A0A219B1L5"/>
<dbReference type="InterPro" id="IPR003018">
    <property type="entry name" value="GAF"/>
</dbReference>
<dbReference type="Proteomes" id="UP000198462">
    <property type="component" value="Unassembled WGS sequence"/>
</dbReference>
<evidence type="ECO:0000256" key="2">
    <source>
        <dbReference type="ARBA" id="ARBA00012438"/>
    </source>
</evidence>
<dbReference type="PANTHER" id="PTHR43102:SF2">
    <property type="entry name" value="GAF DOMAIN-CONTAINING PROTEIN"/>
    <property type="match status" value="1"/>
</dbReference>
<evidence type="ECO:0000259" key="8">
    <source>
        <dbReference type="SMART" id="SM00065"/>
    </source>
</evidence>
<dbReference type="RefSeq" id="WP_088711036.1">
    <property type="nucleotide sequence ID" value="NZ_NFZT01000001.1"/>
</dbReference>
<dbReference type="PANTHER" id="PTHR43102">
    <property type="entry name" value="SLR1143 PROTEIN"/>
    <property type="match status" value="1"/>
</dbReference>
<dbReference type="OrthoDB" id="9760752at2"/>
<dbReference type="GO" id="GO:0005524">
    <property type="term" value="F:ATP binding"/>
    <property type="evidence" value="ECO:0007669"/>
    <property type="project" value="UniProtKB-KW"/>
</dbReference>
<proteinExistence type="predicted"/>
<evidence type="ECO:0000256" key="4">
    <source>
        <dbReference type="ARBA" id="ARBA00022679"/>
    </source>
</evidence>
<keyword evidence="7" id="KW-0067">ATP-binding</keyword>
<dbReference type="InterPro" id="IPR011102">
    <property type="entry name" value="Sig_transdc_His_kinase_HWE"/>
</dbReference>
<evidence type="ECO:0000256" key="6">
    <source>
        <dbReference type="ARBA" id="ARBA00022777"/>
    </source>
</evidence>
<dbReference type="SMART" id="SM00911">
    <property type="entry name" value="HWE_HK"/>
    <property type="match status" value="1"/>
</dbReference>
<keyword evidence="11" id="KW-1185">Reference proteome</keyword>
<keyword evidence="4" id="KW-0808">Transferase</keyword>
<organism evidence="10 11">
    <name type="scientific">Pacificimonas flava</name>
    <dbReference type="NCBI Taxonomy" id="1234595"/>
    <lineage>
        <taxon>Bacteria</taxon>
        <taxon>Pseudomonadati</taxon>
        <taxon>Pseudomonadota</taxon>
        <taxon>Alphaproteobacteria</taxon>
        <taxon>Sphingomonadales</taxon>
        <taxon>Sphingosinicellaceae</taxon>
        <taxon>Pacificimonas</taxon>
    </lineage>
</organism>
<evidence type="ECO:0000256" key="3">
    <source>
        <dbReference type="ARBA" id="ARBA00022553"/>
    </source>
</evidence>
<dbReference type="SUPFAM" id="SSF55781">
    <property type="entry name" value="GAF domain-like"/>
    <property type="match status" value="1"/>
</dbReference>
<dbReference type="Pfam" id="PF01590">
    <property type="entry name" value="GAF"/>
    <property type="match status" value="1"/>
</dbReference>
<evidence type="ECO:0000313" key="11">
    <source>
        <dbReference type="Proteomes" id="UP000198462"/>
    </source>
</evidence>
<feature type="domain" description="Signal transduction histidine kinase HWE region" evidence="9">
    <location>
        <begin position="181"/>
        <end position="262"/>
    </location>
</feature>
<dbReference type="SMART" id="SM00065">
    <property type="entry name" value="GAF"/>
    <property type="match status" value="1"/>
</dbReference>
<comment type="caution">
    <text evidence="10">The sequence shown here is derived from an EMBL/GenBank/DDBJ whole genome shotgun (WGS) entry which is preliminary data.</text>
</comment>
<keyword evidence="5" id="KW-0547">Nucleotide-binding</keyword>
<dbReference type="EMBL" id="NFZT01000001">
    <property type="protein sequence ID" value="OWV32237.1"/>
    <property type="molecule type" value="Genomic_DNA"/>
</dbReference>
<dbReference type="Gene3D" id="3.30.565.10">
    <property type="entry name" value="Histidine kinase-like ATPase, C-terminal domain"/>
    <property type="match status" value="1"/>
</dbReference>
<dbReference type="EC" id="2.7.13.3" evidence="2"/>
<reference evidence="11" key="1">
    <citation type="submission" date="2017-05" db="EMBL/GenBank/DDBJ databases">
        <authorList>
            <person name="Lin X."/>
        </authorList>
    </citation>
    <scope>NUCLEOTIDE SEQUENCE [LARGE SCALE GENOMIC DNA]</scope>
    <source>
        <strain evidence="11">JLT2012</strain>
    </source>
</reference>
<protein>
    <recommendedName>
        <fullName evidence="2">histidine kinase</fullName>
        <ecNumber evidence="2">2.7.13.3</ecNumber>
    </recommendedName>
</protein>
<evidence type="ECO:0000259" key="9">
    <source>
        <dbReference type="SMART" id="SM00911"/>
    </source>
</evidence>
<dbReference type="GO" id="GO:0004673">
    <property type="term" value="F:protein histidine kinase activity"/>
    <property type="evidence" value="ECO:0007669"/>
    <property type="project" value="UniProtKB-EC"/>
</dbReference>
<dbReference type="Gene3D" id="3.30.450.40">
    <property type="match status" value="1"/>
</dbReference>
<evidence type="ECO:0000256" key="1">
    <source>
        <dbReference type="ARBA" id="ARBA00000085"/>
    </source>
</evidence>
<name>A0A219B1L5_9SPHN</name>
<comment type="catalytic activity">
    <reaction evidence="1">
        <text>ATP + protein L-histidine = ADP + protein N-phospho-L-histidine.</text>
        <dbReference type="EC" id="2.7.13.3"/>
    </reaction>
</comment>
<dbReference type="InterPro" id="IPR029016">
    <property type="entry name" value="GAF-like_dom_sf"/>
</dbReference>
<gene>
    <name evidence="10" type="ORF">B5C34_01405</name>
</gene>
<accession>A0A219B1L5</accession>